<dbReference type="Gene3D" id="2.60.120.620">
    <property type="entry name" value="q2cbj1_9rhob like domain"/>
    <property type="match status" value="1"/>
</dbReference>
<feature type="compositionally biased region" description="Basic and acidic residues" evidence="1">
    <location>
        <begin position="1"/>
        <end position="18"/>
    </location>
</feature>
<dbReference type="Proteomes" id="UP000324748">
    <property type="component" value="Unassembled WGS sequence"/>
</dbReference>
<evidence type="ECO:0000313" key="4">
    <source>
        <dbReference type="Proteomes" id="UP000324748"/>
    </source>
</evidence>
<evidence type="ECO:0000256" key="1">
    <source>
        <dbReference type="SAM" id="MobiDB-lite"/>
    </source>
</evidence>
<gene>
    <name evidence="3" type="ORF">PGT21_025103</name>
</gene>
<dbReference type="EMBL" id="VSWC01000158">
    <property type="protein sequence ID" value="KAA1073768.1"/>
    <property type="molecule type" value="Genomic_DNA"/>
</dbReference>
<name>A0A5B0MCJ7_PUCGR</name>
<feature type="compositionally biased region" description="Acidic residues" evidence="1">
    <location>
        <begin position="28"/>
        <end position="65"/>
    </location>
</feature>
<comment type="caution">
    <text evidence="3">The sequence shown here is derived from an EMBL/GenBank/DDBJ whole genome shotgun (WGS) entry which is preliminary data.</text>
</comment>
<evidence type="ECO:0000259" key="2">
    <source>
        <dbReference type="Pfam" id="PF13640"/>
    </source>
</evidence>
<organism evidence="3 4">
    <name type="scientific">Puccinia graminis f. sp. tritici</name>
    <dbReference type="NCBI Taxonomy" id="56615"/>
    <lineage>
        <taxon>Eukaryota</taxon>
        <taxon>Fungi</taxon>
        <taxon>Dikarya</taxon>
        <taxon>Basidiomycota</taxon>
        <taxon>Pucciniomycotina</taxon>
        <taxon>Pucciniomycetes</taxon>
        <taxon>Pucciniales</taxon>
        <taxon>Pucciniaceae</taxon>
        <taxon>Puccinia</taxon>
    </lineage>
</organism>
<evidence type="ECO:0000313" key="3">
    <source>
        <dbReference type="EMBL" id="KAA1073768.1"/>
    </source>
</evidence>
<feature type="domain" description="Prolyl 4-hydroxylase alpha subunit Fe(2+) 2OG dioxygenase" evidence="2">
    <location>
        <begin position="186"/>
        <end position="270"/>
    </location>
</feature>
<keyword evidence="4" id="KW-1185">Reference proteome</keyword>
<accession>A0A5B0MCJ7</accession>
<dbReference type="Pfam" id="PF13640">
    <property type="entry name" value="2OG-FeII_Oxy_3"/>
    <property type="match status" value="1"/>
</dbReference>
<feature type="region of interest" description="Disordered" evidence="1">
    <location>
        <begin position="1"/>
        <end position="67"/>
    </location>
</feature>
<proteinExistence type="predicted"/>
<dbReference type="AlphaFoldDB" id="A0A5B0MCJ7"/>
<dbReference type="InterPro" id="IPR044862">
    <property type="entry name" value="Pro_4_hyd_alph_FE2OG_OXY"/>
</dbReference>
<protein>
    <recommendedName>
        <fullName evidence="2">Prolyl 4-hydroxylase alpha subunit Fe(2+) 2OG dioxygenase domain-containing protein</fullName>
    </recommendedName>
</protein>
<dbReference type="OrthoDB" id="27483at2759"/>
<reference evidence="3 4" key="1">
    <citation type="submission" date="2019-05" db="EMBL/GenBank/DDBJ databases">
        <title>Emergence of the Ug99 lineage of the wheat stem rust pathogen through somatic hybridization.</title>
        <authorList>
            <person name="Li F."/>
            <person name="Upadhyaya N.M."/>
            <person name="Sperschneider J."/>
            <person name="Matny O."/>
            <person name="Nguyen-Phuc H."/>
            <person name="Mago R."/>
            <person name="Raley C."/>
            <person name="Miller M.E."/>
            <person name="Silverstein K.A.T."/>
            <person name="Henningsen E."/>
            <person name="Hirsch C.D."/>
            <person name="Visser B."/>
            <person name="Pretorius Z.A."/>
            <person name="Steffenson B.J."/>
            <person name="Schwessinger B."/>
            <person name="Dodds P.N."/>
            <person name="Figueroa M."/>
        </authorList>
    </citation>
    <scope>NUCLEOTIDE SEQUENCE [LARGE SCALE GENOMIC DNA]</scope>
    <source>
        <strain evidence="3">21-0</strain>
    </source>
</reference>
<dbReference type="PANTHER" id="PTHR33099:SF7">
    <property type="entry name" value="MYND-TYPE DOMAIN-CONTAINING PROTEIN"/>
    <property type="match status" value="1"/>
</dbReference>
<sequence length="955" mass="107938">MPDKSKQDGSDNAEKLVDEDILSTSDTMVEDIADDPDTMDEDTSEDSYQDSDDNMDEDSSDDSDYDVSLQDDLNAAFKIIKTSGTFAAWGSLPATPPAGLHVNGVGDIALPLSEESVRRLIEKAHQAPFGRRSETLIDVSVRNTWEIDGDQLRFLDPLWQGYLLDLNKRVATSLGIDGPIRSELYKMLIYEQGAMFKPHTDTEKTPGMFGTMIICLPSPHTGGEVVVKHNGESKTLSTSAAKQSFACWYSDVTHEVLPVKSGYRCVLTYNLAIKPGESTPAASKFDIQKQPLRRTLRHWLRDLYNSESYLYHALEHEYTEASMSLQTLKAEDFARVRVVQDLTAELPFEIFLALLEKKEEGDCEPDWTGGDDEIRCRYGYNDGDLEINENGGDHVLDEVNDTSYSVKSLRALDGTAIASNFDFDEDCCTEEDPFEMVGVAREEYEAYHGNWGPSATHWYRRAALAIVPHESLDEFLSKCEHGDSKNANSILRYLGQRCSEPTASIRLLDLMAKLCRGRSGNRMQSETIIVILKAALQHAHYELFHAVATRHQGELPVSFADWSKEWINKLPEVDRADRYQRWIPLLIDAYPSMAKRTEFFERISRQKTDDSSVPDAVLTSQPWAQNLFRQSITNLLETTTKPGEKEGGAIVSSIFNLNDTWESTSTFLTSIFDRFLKVEGIAFLLGFLSQLKTLGTAAQYPISNTVELRRKLSLRLFNGERTPADIFTGVESEDMEDAPPEPAVCERALAEFFCDLYDLSTDGTNLMEPFIEQINARCTTFSDAEMTEFWMPFLYQLISGLASRSVPLNTPLYQQLTRQFLQHYEEKCIGPMPHAGINTQSPQVSCKCADCKKLNKFLQDGSEQEIQFKVAQKRRQHLAQKIDETSISCSHETQHFGSPLTLLVKKCRTLDEEINKWKSDRKFHYLRVCRSIKQEHLENLLGVEEAARLQSLSVS</sequence>
<dbReference type="PANTHER" id="PTHR33099">
    <property type="entry name" value="FE2OG DIOXYGENASE DOMAIN-CONTAINING PROTEIN"/>
    <property type="match status" value="1"/>
</dbReference>